<keyword evidence="7" id="KW-0029">Amino-acid transport</keyword>
<dbReference type="Gene3D" id="1.10.3720.10">
    <property type="entry name" value="MetI-like"/>
    <property type="match status" value="1"/>
</dbReference>
<evidence type="ECO:0000256" key="2">
    <source>
        <dbReference type="ARBA" id="ARBA00004429"/>
    </source>
</evidence>
<evidence type="ECO:0000256" key="3">
    <source>
        <dbReference type="ARBA" id="ARBA00010072"/>
    </source>
</evidence>
<keyword evidence="5" id="KW-1003">Cell membrane</keyword>
<dbReference type="CDD" id="cd06261">
    <property type="entry name" value="TM_PBP2"/>
    <property type="match status" value="1"/>
</dbReference>
<proteinExistence type="inferred from homology"/>
<evidence type="ECO:0000256" key="8">
    <source>
        <dbReference type="ARBA" id="ARBA00022989"/>
    </source>
</evidence>
<feature type="transmembrane region" description="Helical" evidence="13">
    <location>
        <begin position="98"/>
        <end position="119"/>
    </location>
</feature>
<reference evidence="16" key="1">
    <citation type="submission" date="2017-02" db="EMBL/GenBank/DDBJ databases">
        <authorList>
            <person name="Furmanczyk E.M."/>
        </authorList>
    </citation>
    <scope>NUCLEOTIDE SEQUENCE [LARGE SCALE GENOMIC DNA]</scope>
    <source>
        <strain evidence="16">AP3_22</strain>
    </source>
</reference>
<comment type="similarity">
    <text evidence="3">Belongs to the binding-protein-dependent transport system permease family. HisMQ subfamily.</text>
</comment>
<dbReference type="GO" id="GO:0022857">
    <property type="term" value="F:transmembrane transporter activity"/>
    <property type="evidence" value="ECO:0007669"/>
    <property type="project" value="InterPro"/>
</dbReference>
<dbReference type="InterPro" id="IPR035906">
    <property type="entry name" value="MetI-like_sf"/>
</dbReference>
<dbReference type="Pfam" id="PF00528">
    <property type="entry name" value="BPD_transp_1"/>
    <property type="match status" value="1"/>
</dbReference>
<comment type="subcellular location">
    <subcellularLocation>
        <location evidence="2">Cell inner membrane</location>
        <topology evidence="2">Multi-pass membrane protein</topology>
    </subcellularLocation>
    <subcellularLocation>
        <location evidence="13">Cell membrane</location>
        <topology evidence="13">Multi-pass membrane protein</topology>
    </subcellularLocation>
</comment>
<dbReference type="GO" id="GO:0043190">
    <property type="term" value="C:ATP-binding cassette (ABC) transporter complex"/>
    <property type="evidence" value="ECO:0007669"/>
    <property type="project" value="InterPro"/>
</dbReference>
<feature type="domain" description="ABC transmembrane type-1" evidence="14">
    <location>
        <begin position="60"/>
        <end position="250"/>
    </location>
</feature>
<evidence type="ECO:0000256" key="1">
    <source>
        <dbReference type="ARBA" id="ARBA00003159"/>
    </source>
</evidence>
<comment type="function">
    <text evidence="10">Part of the ABC transporter complex GltIJKL involved in glutamate and aspartate uptake. Probably responsible for the translocation of the substrate across the membrane.</text>
</comment>
<evidence type="ECO:0000256" key="4">
    <source>
        <dbReference type="ARBA" id="ARBA00022448"/>
    </source>
</evidence>
<evidence type="ECO:0000256" key="12">
    <source>
        <dbReference type="ARBA" id="ARBA00073645"/>
    </source>
</evidence>
<dbReference type="FunFam" id="1.10.3720.10:FF:000006">
    <property type="entry name" value="Glutamate/aspartate ABC transporter, permease protein GltK"/>
    <property type="match status" value="1"/>
</dbReference>
<evidence type="ECO:0000259" key="14">
    <source>
        <dbReference type="PROSITE" id="PS50928"/>
    </source>
</evidence>
<gene>
    <name evidence="15" type="ORF">B0D71_02825</name>
</gene>
<keyword evidence="8 13" id="KW-1133">Transmembrane helix</keyword>
<dbReference type="Proteomes" id="UP000237440">
    <property type="component" value="Unassembled WGS sequence"/>
</dbReference>
<feature type="transmembrane region" description="Helical" evidence="13">
    <location>
        <begin position="62"/>
        <end position="86"/>
    </location>
</feature>
<evidence type="ECO:0000256" key="13">
    <source>
        <dbReference type="RuleBase" id="RU363032"/>
    </source>
</evidence>
<evidence type="ECO:0000256" key="9">
    <source>
        <dbReference type="ARBA" id="ARBA00023136"/>
    </source>
</evidence>
<comment type="subunit">
    <text evidence="11">The complex is composed of two ATP-binding proteins (GltL), two transmembrane proteins (GltJ and GltK) and a solute-binding protein (GltI).</text>
</comment>
<dbReference type="InterPro" id="IPR043429">
    <property type="entry name" value="ArtM/GltK/GlnP/TcyL/YhdX-like"/>
</dbReference>
<protein>
    <recommendedName>
        <fullName evidence="12">Glutamate/aspartate import permease protein GltK</fullName>
    </recommendedName>
</protein>
<dbReference type="AlphaFoldDB" id="A0A2S3VV20"/>
<dbReference type="NCBIfam" id="TIGR01726">
    <property type="entry name" value="HEQRo_perm_3TM"/>
    <property type="match status" value="1"/>
</dbReference>
<evidence type="ECO:0000256" key="6">
    <source>
        <dbReference type="ARBA" id="ARBA00022692"/>
    </source>
</evidence>
<evidence type="ECO:0000256" key="11">
    <source>
        <dbReference type="ARBA" id="ARBA00062718"/>
    </source>
</evidence>
<dbReference type="RefSeq" id="WP_205885961.1">
    <property type="nucleotide sequence ID" value="NZ_MUJK01000001.1"/>
</dbReference>
<dbReference type="SUPFAM" id="SSF161098">
    <property type="entry name" value="MetI-like"/>
    <property type="match status" value="1"/>
</dbReference>
<name>A0A2S3VV20_9PSED</name>
<dbReference type="EMBL" id="MUJK01000001">
    <property type="protein sequence ID" value="POF43763.1"/>
    <property type="molecule type" value="Genomic_DNA"/>
</dbReference>
<sequence>MSTSAKVCVPPSKGFKLNKSLLKGLTAIFITIVVLFAMEAILKLFPNPISPNAKELAEAVWVTVKLTLTAGAVGVVVGTVIALGNASSFAPFRWVCSFYVWVARGTPLLLQILFVFFALPVLLPFLEFNDFTSAVVALAFNIGAYNAEAIRSGLLSVPKGQIEAAHALGLSRFTIFTNVVMPQALRICLPPLVNNGVSLLKDSSLAYAIGVVELSNAASRIQSATFEPVPVLITSAIIYLTLTTGLTQVTNALERYLSVERR</sequence>
<dbReference type="InterPro" id="IPR000515">
    <property type="entry name" value="MetI-like"/>
</dbReference>
<comment type="function">
    <text evidence="1">Part of the binding-protein-dependent transport system for glutamine; probably responsible for the translocation of the substrate across the membrane.</text>
</comment>
<dbReference type="GO" id="GO:0006865">
    <property type="term" value="P:amino acid transport"/>
    <property type="evidence" value="ECO:0007669"/>
    <property type="project" value="UniProtKB-KW"/>
</dbReference>
<evidence type="ECO:0000313" key="16">
    <source>
        <dbReference type="Proteomes" id="UP000237440"/>
    </source>
</evidence>
<evidence type="ECO:0000313" key="15">
    <source>
        <dbReference type="EMBL" id="POF43763.1"/>
    </source>
</evidence>
<evidence type="ECO:0000256" key="7">
    <source>
        <dbReference type="ARBA" id="ARBA00022970"/>
    </source>
</evidence>
<evidence type="ECO:0000256" key="5">
    <source>
        <dbReference type="ARBA" id="ARBA00022475"/>
    </source>
</evidence>
<keyword evidence="4 13" id="KW-0813">Transport</keyword>
<accession>A0A2S3VV20</accession>
<organism evidence="15 16">
    <name type="scientific">Pseudomonas laurylsulfativorans</name>
    <dbReference type="NCBI Taxonomy" id="1943631"/>
    <lineage>
        <taxon>Bacteria</taxon>
        <taxon>Pseudomonadati</taxon>
        <taxon>Pseudomonadota</taxon>
        <taxon>Gammaproteobacteria</taxon>
        <taxon>Pseudomonadales</taxon>
        <taxon>Pseudomonadaceae</taxon>
        <taxon>Pseudomonas</taxon>
    </lineage>
</organism>
<keyword evidence="6 13" id="KW-0812">Transmembrane</keyword>
<feature type="transmembrane region" description="Helical" evidence="13">
    <location>
        <begin position="21"/>
        <end position="42"/>
    </location>
</feature>
<dbReference type="PROSITE" id="PS50928">
    <property type="entry name" value="ABC_TM1"/>
    <property type="match status" value="1"/>
</dbReference>
<keyword evidence="9 13" id="KW-0472">Membrane</keyword>
<evidence type="ECO:0000256" key="10">
    <source>
        <dbReference type="ARBA" id="ARBA00060298"/>
    </source>
</evidence>
<keyword evidence="16" id="KW-1185">Reference proteome</keyword>
<comment type="caution">
    <text evidence="15">The sequence shown here is derived from an EMBL/GenBank/DDBJ whole genome shotgun (WGS) entry which is preliminary data.</text>
</comment>
<dbReference type="InterPro" id="IPR010065">
    <property type="entry name" value="AA_ABC_transptr_permease_3TM"/>
</dbReference>
<dbReference type="PANTHER" id="PTHR30614:SF20">
    <property type="entry name" value="GLUTAMINE TRANSPORT SYSTEM PERMEASE PROTEIN GLNP"/>
    <property type="match status" value="1"/>
</dbReference>
<dbReference type="PANTHER" id="PTHR30614">
    <property type="entry name" value="MEMBRANE COMPONENT OF AMINO ACID ABC TRANSPORTER"/>
    <property type="match status" value="1"/>
</dbReference>